<gene>
    <name evidence="1" type="ORF">E5S67_05589</name>
</gene>
<proteinExistence type="predicted"/>
<reference evidence="1 2" key="1">
    <citation type="journal article" date="2020" name="Sci. Rep.">
        <title>A novel cyanobacterial geosmin producer, revising GeoA distribution and dispersion patterns in Bacteria.</title>
        <authorList>
            <person name="Churro C."/>
            <person name="Semedo-Aguiar A.P."/>
            <person name="Silva A.D."/>
            <person name="Pereira-Leal J.B."/>
            <person name="Leite R.B."/>
        </authorList>
    </citation>
    <scope>NUCLEOTIDE SEQUENCE [LARGE SCALE GENOMIC DNA]</scope>
    <source>
        <strain evidence="1 2">IPMA8</strain>
    </source>
</reference>
<organism evidence="1 2">
    <name type="scientific">Microcoleus asticus IPMA8</name>
    <dbReference type="NCBI Taxonomy" id="2563858"/>
    <lineage>
        <taxon>Bacteria</taxon>
        <taxon>Bacillati</taxon>
        <taxon>Cyanobacteriota</taxon>
        <taxon>Cyanophyceae</taxon>
        <taxon>Oscillatoriophycideae</taxon>
        <taxon>Oscillatoriales</taxon>
        <taxon>Microcoleaceae</taxon>
        <taxon>Microcoleus</taxon>
        <taxon>Microcoleus asticus</taxon>
    </lineage>
</organism>
<comment type="caution">
    <text evidence="1">The sequence shown here is derived from an EMBL/GenBank/DDBJ whole genome shotgun (WGS) entry which is preliminary data.</text>
</comment>
<protein>
    <submittedName>
        <fullName evidence="1">Uncharacterized protein</fullName>
    </submittedName>
</protein>
<accession>A0ABX2D5K0</accession>
<evidence type="ECO:0000313" key="2">
    <source>
        <dbReference type="Proteomes" id="UP000702425"/>
    </source>
</evidence>
<sequence length="306" mass="34224">MTDNLSLPNIQEADTLLSELLQEVQKWEGTLAGGTKLGTGAAAVESLLKTQVSFGNPQDRLILLTEEIFKESGTELIGIYKQQMQTQYDFYYMTLTVDLRPKPGAQFRRLICKLDFYPKGSNEPIIQSIFPNQKWRTIMNFGVGIDVGLNGNLEWSAGVDSAWLGELTNLLPGELKTNAANKNELKAFLALPEYKYELSHAEITAVGDGSSTCYWRIQDPEIQKVGTAKFAVVFKVPKGTESINLRGIAWAEPNMNWLTADVRDVFSELSDRFKNLLRRKDEAAIQLARIANEEWSLVLPKATTKG</sequence>
<dbReference type="RefSeq" id="WP_172192144.1">
    <property type="nucleotide sequence ID" value="NZ_CAWPPK010000061.1"/>
</dbReference>
<dbReference type="EMBL" id="SRRZ01000153">
    <property type="protein sequence ID" value="NQE37808.1"/>
    <property type="molecule type" value="Genomic_DNA"/>
</dbReference>
<evidence type="ECO:0000313" key="1">
    <source>
        <dbReference type="EMBL" id="NQE37808.1"/>
    </source>
</evidence>
<name>A0ABX2D5K0_9CYAN</name>
<keyword evidence="2" id="KW-1185">Reference proteome</keyword>
<dbReference type="Proteomes" id="UP000702425">
    <property type="component" value="Unassembled WGS sequence"/>
</dbReference>